<evidence type="ECO:0000313" key="3">
    <source>
        <dbReference type="Proteomes" id="UP000076555"/>
    </source>
</evidence>
<dbReference type="EMBL" id="LWAJ01000124">
    <property type="protein sequence ID" value="KZL49919.1"/>
    <property type="molecule type" value="Genomic_DNA"/>
</dbReference>
<feature type="region of interest" description="Disordered" evidence="1">
    <location>
        <begin position="14"/>
        <end position="40"/>
    </location>
</feature>
<comment type="caution">
    <text evidence="2">The sequence shown here is derived from an EMBL/GenBank/DDBJ whole genome shotgun (WGS) entry which is preliminary data.</text>
</comment>
<dbReference type="OrthoDB" id="425925at2"/>
<proteinExistence type="predicted"/>
<dbReference type="InterPro" id="IPR058106">
    <property type="entry name" value="Slr1339"/>
</dbReference>
<dbReference type="NCBIfam" id="NF047397">
    <property type="entry name" value="slr1339_fam"/>
    <property type="match status" value="1"/>
</dbReference>
<protein>
    <submittedName>
        <fullName evidence="2">Uncharacterized protein</fullName>
    </submittedName>
</protein>
<organism evidence="2 3">
    <name type="scientific">Nodularia spumigena CENA596</name>
    <dbReference type="NCBI Taxonomy" id="1819295"/>
    <lineage>
        <taxon>Bacteria</taxon>
        <taxon>Bacillati</taxon>
        <taxon>Cyanobacteriota</taxon>
        <taxon>Cyanophyceae</taxon>
        <taxon>Nostocales</taxon>
        <taxon>Nodulariaceae</taxon>
        <taxon>Nodularia</taxon>
    </lineage>
</organism>
<sequence>MDSMDKILAELKAEYEAKPAKPQPQTNAAKSLTPQPPKSLSLDDRILAELKADFAAQDEAEELKKQQELEQEKIRLAQIKAQKLEALKVEAQTWLKKLDPFSSEGLWFERFAKSYPSKLEAAMEYLQSNG</sequence>
<name>A0A166JN72_NODSP</name>
<dbReference type="RefSeq" id="WP_063872659.1">
    <property type="nucleotide sequence ID" value="NZ_CAWMRI010000124.1"/>
</dbReference>
<accession>A0A166JN72</accession>
<evidence type="ECO:0000313" key="2">
    <source>
        <dbReference type="EMBL" id="KZL49919.1"/>
    </source>
</evidence>
<feature type="compositionally biased region" description="Polar residues" evidence="1">
    <location>
        <begin position="23"/>
        <end position="33"/>
    </location>
</feature>
<gene>
    <name evidence="2" type="ORF">A2T98_10060</name>
</gene>
<dbReference type="Proteomes" id="UP000076555">
    <property type="component" value="Unassembled WGS sequence"/>
</dbReference>
<reference evidence="2 3" key="1">
    <citation type="submission" date="2016-04" db="EMBL/GenBank/DDBJ databases">
        <title>Draft Genome Assembly of the Bloom-forming Cyanobacterium Nodularia spumigena Strain CENA596 in Shrimp Production Ponds.</title>
        <authorList>
            <person name="Popin R.V."/>
            <person name="Rigonato J."/>
            <person name="Abreu V.A."/>
            <person name="Andreote A.P."/>
            <person name="Silveira S.B."/>
            <person name="Odebrecht C."/>
            <person name="Fiore M.F."/>
        </authorList>
    </citation>
    <scope>NUCLEOTIDE SEQUENCE [LARGE SCALE GENOMIC DNA]</scope>
    <source>
        <strain evidence="2 3">CENA596</strain>
    </source>
</reference>
<dbReference type="AlphaFoldDB" id="A0A166JN72"/>
<dbReference type="Pfam" id="PF26643">
    <property type="entry name" value="Slr1339"/>
    <property type="match status" value="1"/>
</dbReference>
<evidence type="ECO:0000256" key="1">
    <source>
        <dbReference type="SAM" id="MobiDB-lite"/>
    </source>
</evidence>